<dbReference type="AlphaFoldDB" id="A0A4Y2I4Z2"/>
<accession>A0A4Y2I4Z2</accession>
<sequence>MLSDGVILLHDNTHTALKTQESLRKFKWKVWGYPTLPYSSDLAPNAGSKHLSGTMFSSNREVKTAAKNSLNGQGRDFCQAGLNKLVLRSVKCQNRLGDYW</sequence>
<name>A0A4Y2I4Z2_ARAVE</name>
<dbReference type="GO" id="GO:0003676">
    <property type="term" value="F:nucleic acid binding"/>
    <property type="evidence" value="ECO:0007669"/>
    <property type="project" value="InterPro"/>
</dbReference>
<evidence type="ECO:0000313" key="1">
    <source>
        <dbReference type="EMBL" id="GBM72655.1"/>
    </source>
</evidence>
<protein>
    <recommendedName>
        <fullName evidence="3">Tc1-like transposase DDE domain-containing protein</fullName>
    </recommendedName>
</protein>
<dbReference type="OrthoDB" id="6431520at2759"/>
<evidence type="ECO:0008006" key="3">
    <source>
        <dbReference type="Google" id="ProtNLM"/>
    </source>
</evidence>
<gene>
    <name evidence="1" type="ORF">AVEN_138214_1</name>
</gene>
<comment type="caution">
    <text evidence="1">The sequence shown here is derived from an EMBL/GenBank/DDBJ whole genome shotgun (WGS) entry which is preliminary data.</text>
</comment>
<dbReference type="Proteomes" id="UP000499080">
    <property type="component" value="Unassembled WGS sequence"/>
</dbReference>
<dbReference type="EMBL" id="BGPR01002392">
    <property type="protein sequence ID" value="GBM72655.1"/>
    <property type="molecule type" value="Genomic_DNA"/>
</dbReference>
<evidence type="ECO:0000313" key="2">
    <source>
        <dbReference type="Proteomes" id="UP000499080"/>
    </source>
</evidence>
<organism evidence="1 2">
    <name type="scientific">Araneus ventricosus</name>
    <name type="common">Orbweaver spider</name>
    <name type="synonym">Epeira ventricosa</name>
    <dbReference type="NCBI Taxonomy" id="182803"/>
    <lineage>
        <taxon>Eukaryota</taxon>
        <taxon>Metazoa</taxon>
        <taxon>Ecdysozoa</taxon>
        <taxon>Arthropoda</taxon>
        <taxon>Chelicerata</taxon>
        <taxon>Arachnida</taxon>
        <taxon>Araneae</taxon>
        <taxon>Araneomorphae</taxon>
        <taxon>Entelegynae</taxon>
        <taxon>Araneoidea</taxon>
        <taxon>Araneidae</taxon>
        <taxon>Araneus</taxon>
    </lineage>
</organism>
<dbReference type="Gene3D" id="3.30.420.10">
    <property type="entry name" value="Ribonuclease H-like superfamily/Ribonuclease H"/>
    <property type="match status" value="1"/>
</dbReference>
<reference evidence="1 2" key="1">
    <citation type="journal article" date="2019" name="Sci. Rep.">
        <title>Orb-weaving spider Araneus ventricosus genome elucidates the spidroin gene catalogue.</title>
        <authorList>
            <person name="Kono N."/>
            <person name="Nakamura H."/>
            <person name="Ohtoshi R."/>
            <person name="Moran D.A.P."/>
            <person name="Shinohara A."/>
            <person name="Yoshida Y."/>
            <person name="Fujiwara M."/>
            <person name="Mori M."/>
            <person name="Tomita M."/>
            <person name="Arakawa K."/>
        </authorList>
    </citation>
    <scope>NUCLEOTIDE SEQUENCE [LARGE SCALE GENOMIC DNA]</scope>
</reference>
<keyword evidence="2" id="KW-1185">Reference proteome</keyword>
<dbReference type="InterPro" id="IPR036397">
    <property type="entry name" value="RNaseH_sf"/>
</dbReference>
<proteinExistence type="predicted"/>